<keyword evidence="6 11" id="KW-0805">Transcription regulation</keyword>
<accession>A0AAW1WEC3</accession>
<dbReference type="EMBL" id="JBEDUW010000006">
    <property type="protein sequence ID" value="KAK9923026.1"/>
    <property type="molecule type" value="Genomic_DNA"/>
</dbReference>
<comment type="subcellular location">
    <subcellularLocation>
        <location evidence="1 11">Nucleus</location>
    </subcellularLocation>
</comment>
<dbReference type="Gene3D" id="1.10.10.60">
    <property type="entry name" value="Homeodomain-like"/>
    <property type="match status" value="1"/>
</dbReference>
<dbReference type="Gene3D" id="3.40.50.2300">
    <property type="match status" value="1"/>
</dbReference>
<dbReference type="GO" id="GO:0000160">
    <property type="term" value="P:phosphorelay signal transduction system"/>
    <property type="evidence" value="ECO:0007669"/>
    <property type="project" value="UniProtKB-KW"/>
</dbReference>
<evidence type="ECO:0000313" key="17">
    <source>
        <dbReference type="Proteomes" id="UP001457282"/>
    </source>
</evidence>
<evidence type="ECO:0000256" key="3">
    <source>
        <dbReference type="ARBA" id="ARBA00022553"/>
    </source>
</evidence>
<keyword evidence="7 11" id="KW-0238">DNA-binding</keyword>
<feature type="compositionally biased region" description="Acidic residues" evidence="13">
    <location>
        <begin position="191"/>
        <end position="206"/>
    </location>
</feature>
<evidence type="ECO:0000256" key="5">
    <source>
        <dbReference type="ARBA" id="ARBA00023012"/>
    </source>
</evidence>
<feature type="compositionally biased region" description="Basic and acidic residues" evidence="13">
    <location>
        <begin position="149"/>
        <end position="160"/>
    </location>
</feature>
<comment type="similarity">
    <text evidence="2">Belongs to the ARR family. Type-B subfamily.</text>
</comment>
<dbReference type="PROSITE" id="PS50110">
    <property type="entry name" value="RESPONSE_REGULATORY"/>
    <property type="match status" value="1"/>
</dbReference>
<evidence type="ECO:0000256" key="8">
    <source>
        <dbReference type="ARBA" id="ARBA00023159"/>
    </source>
</evidence>
<dbReference type="CDD" id="cd17584">
    <property type="entry name" value="REC_typeB_ARR-like"/>
    <property type="match status" value="1"/>
</dbReference>
<dbReference type="PANTHER" id="PTHR43874">
    <property type="entry name" value="TWO-COMPONENT RESPONSE REGULATOR"/>
    <property type="match status" value="1"/>
</dbReference>
<dbReference type="FunFam" id="1.10.10.60:FF:000007">
    <property type="entry name" value="Two-component response regulator"/>
    <property type="match status" value="1"/>
</dbReference>
<keyword evidence="4" id="KW-0932">Cytokinin signaling pathway</keyword>
<keyword evidence="3 12" id="KW-0597">Phosphoprotein</keyword>
<feature type="modified residue" description="4-aspartylphosphate" evidence="12">
    <location>
        <position position="78"/>
    </location>
</feature>
<dbReference type="GO" id="GO:0003700">
    <property type="term" value="F:DNA-binding transcription factor activity"/>
    <property type="evidence" value="ECO:0007669"/>
    <property type="project" value="UniProtKB-UniRule"/>
</dbReference>
<evidence type="ECO:0000256" key="1">
    <source>
        <dbReference type="ARBA" id="ARBA00004123"/>
    </source>
</evidence>
<dbReference type="SUPFAM" id="SSF52172">
    <property type="entry name" value="CheY-like"/>
    <property type="match status" value="1"/>
</dbReference>
<protein>
    <recommendedName>
        <fullName evidence="11">Two-component response regulator</fullName>
    </recommendedName>
</protein>
<feature type="domain" description="Response regulatory" evidence="14">
    <location>
        <begin position="27"/>
        <end position="142"/>
    </location>
</feature>
<keyword evidence="9 11" id="KW-0804">Transcription</keyword>
<dbReference type="InterPro" id="IPR011006">
    <property type="entry name" value="CheY-like_superfamily"/>
</dbReference>
<dbReference type="InterPro" id="IPR001789">
    <property type="entry name" value="Sig_transdc_resp-reg_receiver"/>
</dbReference>
<dbReference type="InterPro" id="IPR017930">
    <property type="entry name" value="Myb_dom"/>
</dbReference>
<evidence type="ECO:0000259" key="15">
    <source>
        <dbReference type="PROSITE" id="PS51294"/>
    </source>
</evidence>
<name>A0AAW1WEC3_RUBAR</name>
<dbReference type="InterPro" id="IPR017053">
    <property type="entry name" value="Response_reg_B-typ_pln"/>
</dbReference>
<organism evidence="16 17">
    <name type="scientific">Rubus argutus</name>
    <name type="common">Southern blackberry</name>
    <dbReference type="NCBI Taxonomy" id="59490"/>
    <lineage>
        <taxon>Eukaryota</taxon>
        <taxon>Viridiplantae</taxon>
        <taxon>Streptophyta</taxon>
        <taxon>Embryophyta</taxon>
        <taxon>Tracheophyta</taxon>
        <taxon>Spermatophyta</taxon>
        <taxon>Magnoliopsida</taxon>
        <taxon>eudicotyledons</taxon>
        <taxon>Gunneridae</taxon>
        <taxon>Pentapetalae</taxon>
        <taxon>rosids</taxon>
        <taxon>fabids</taxon>
        <taxon>Rosales</taxon>
        <taxon>Rosaceae</taxon>
        <taxon>Rosoideae</taxon>
        <taxon>Rosoideae incertae sedis</taxon>
        <taxon>Rubus</taxon>
    </lineage>
</organism>
<dbReference type="PANTHER" id="PTHR43874:SF205">
    <property type="entry name" value="TWO-COMPONENT RESPONSE REGULATOR ORR23"/>
    <property type="match status" value="1"/>
</dbReference>
<dbReference type="AlphaFoldDB" id="A0AAW1WEC3"/>
<dbReference type="SUPFAM" id="SSF46689">
    <property type="entry name" value="Homeodomain-like"/>
    <property type="match status" value="1"/>
</dbReference>
<keyword evidence="5 11" id="KW-0902">Two-component regulatory system</keyword>
<evidence type="ECO:0000256" key="12">
    <source>
        <dbReference type="PROSITE-ProRule" id="PRU00169"/>
    </source>
</evidence>
<dbReference type="InterPro" id="IPR045279">
    <property type="entry name" value="ARR-like"/>
</dbReference>
<evidence type="ECO:0000256" key="13">
    <source>
        <dbReference type="SAM" id="MobiDB-lite"/>
    </source>
</evidence>
<keyword evidence="10 11" id="KW-0539">Nucleus</keyword>
<feature type="region of interest" description="Disordered" evidence="13">
    <location>
        <begin position="149"/>
        <end position="215"/>
    </location>
</feature>
<evidence type="ECO:0000256" key="6">
    <source>
        <dbReference type="ARBA" id="ARBA00023015"/>
    </source>
</evidence>
<dbReference type="PROSITE" id="PS51294">
    <property type="entry name" value="HTH_MYB"/>
    <property type="match status" value="1"/>
</dbReference>
<dbReference type="SMART" id="SM00448">
    <property type="entry name" value="REC"/>
    <property type="match status" value="1"/>
</dbReference>
<feature type="domain" description="HTH myb-type" evidence="15">
    <location>
        <begin position="209"/>
        <end position="268"/>
    </location>
</feature>
<dbReference type="PIRSF" id="PIRSF036392">
    <property type="entry name" value="RR_ARR_type-B"/>
    <property type="match status" value="1"/>
</dbReference>
<dbReference type="Pfam" id="PF00072">
    <property type="entry name" value="Response_reg"/>
    <property type="match status" value="1"/>
</dbReference>
<evidence type="ECO:0000259" key="14">
    <source>
        <dbReference type="PROSITE" id="PS50110"/>
    </source>
</evidence>
<evidence type="ECO:0000256" key="4">
    <source>
        <dbReference type="ARBA" id="ARBA00022864"/>
    </source>
</evidence>
<dbReference type="GO" id="GO:0005634">
    <property type="term" value="C:nucleus"/>
    <property type="evidence" value="ECO:0007669"/>
    <property type="project" value="UniProtKB-SubCell"/>
</dbReference>
<evidence type="ECO:0000256" key="11">
    <source>
        <dbReference type="PIRNR" id="PIRNR036392"/>
    </source>
</evidence>
<dbReference type="NCBIfam" id="TIGR01557">
    <property type="entry name" value="myb_SHAQKYF"/>
    <property type="match status" value="1"/>
</dbReference>
<evidence type="ECO:0000256" key="7">
    <source>
        <dbReference type="ARBA" id="ARBA00023125"/>
    </source>
</evidence>
<reference evidence="16 17" key="1">
    <citation type="journal article" date="2023" name="G3 (Bethesda)">
        <title>A chromosome-length genome assembly and annotation of blackberry (Rubus argutus, cv. 'Hillquist').</title>
        <authorList>
            <person name="Bruna T."/>
            <person name="Aryal R."/>
            <person name="Dudchenko O."/>
            <person name="Sargent D.J."/>
            <person name="Mead D."/>
            <person name="Buti M."/>
            <person name="Cavallini A."/>
            <person name="Hytonen T."/>
            <person name="Andres J."/>
            <person name="Pham M."/>
            <person name="Weisz D."/>
            <person name="Mascagni F."/>
            <person name="Usai G."/>
            <person name="Natali L."/>
            <person name="Bassil N."/>
            <person name="Fernandez G.E."/>
            <person name="Lomsadze A."/>
            <person name="Armour M."/>
            <person name="Olukolu B."/>
            <person name="Poorten T."/>
            <person name="Britton C."/>
            <person name="Davik J."/>
            <person name="Ashrafi H."/>
            <person name="Aiden E.L."/>
            <person name="Borodovsky M."/>
            <person name="Worthington M."/>
        </authorList>
    </citation>
    <scope>NUCLEOTIDE SEQUENCE [LARGE SCALE GENOMIC DNA]</scope>
    <source>
        <strain evidence="16">PI 553951</strain>
    </source>
</reference>
<evidence type="ECO:0000256" key="10">
    <source>
        <dbReference type="ARBA" id="ARBA00023242"/>
    </source>
</evidence>
<gene>
    <name evidence="16" type="ORF">M0R45_031461</name>
</gene>
<comment type="caution">
    <text evidence="16">The sequence shown here is derived from an EMBL/GenBank/DDBJ whole genome shotgun (WGS) entry which is preliminary data.</text>
</comment>
<evidence type="ECO:0000256" key="2">
    <source>
        <dbReference type="ARBA" id="ARBA00006015"/>
    </source>
</evidence>
<keyword evidence="8 11" id="KW-0010">Activator</keyword>
<comment type="function">
    <text evidence="11">Transcriptional activator that binds specific DNA sequence.</text>
</comment>
<proteinExistence type="inferred from homology"/>
<evidence type="ECO:0000256" key="9">
    <source>
        <dbReference type="ARBA" id="ARBA00023163"/>
    </source>
</evidence>
<dbReference type="GO" id="GO:0009736">
    <property type="term" value="P:cytokinin-activated signaling pathway"/>
    <property type="evidence" value="ECO:0007669"/>
    <property type="project" value="UniProtKB-KW"/>
</dbReference>
<dbReference type="GO" id="GO:0003677">
    <property type="term" value="F:DNA binding"/>
    <property type="evidence" value="ECO:0007669"/>
    <property type="project" value="UniProtKB-KW"/>
</dbReference>
<evidence type="ECO:0000313" key="16">
    <source>
        <dbReference type="EMBL" id="KAK9923026.1"/>
    </source>
</evidence>
<dbReference type="InterPro" id="IPR009057">
    <property type="entry name" value="Homeodomain-like_sf"/>
</dbReference>
<sequence length="674" mass="75957">MDAEDQLGGSVVGNQNGAIDRFPEGMRVLAVDDNPLCLKYLEFTLRECHYEVTTANHAFQALEILRENRSKFDLVISDVQMPDMDGFQLLQLLGDEMDLPVIMVSGDGDTELIKKGISHGACCYLEKPVKVEVLKTIWQHVFRRKKLSSKDQCKSSDQDKVPNGTGEGEQVISPSTSDQNGKHKRKRKDQSEDEEEGGDDEPENEEPSTQKNRRITWSRELHKKFLDVYYHLGPDKAVPRKIVELMKVEDLTRTQVASHLQKYREQLRKSTNDQGKQRSSLVVEPGRKGFSYMVRTDPVDEPGLGRLSDPAPVSSYTTHHQMLCRSNSPTRRINSSSHLVRPGQSQNYCHSINNVANLQPNVLTNQIRNSSPVAQTPVELIQLQQRNSTVDIGHSTPNNGLTATFPYKRLPGSSIRYDCNTLMLQGNPQQHGTQVFGNQSSLGANSLNPNNGYGESWHGVIQLSQFPSNGLLRSEASNHGQLPANNLGVSSCTPQIGNNPNVFSSISALSAPVEELRENIHTQNQGFVVPTTYYTPKQWWEDHNQDDNHNLNPPSILSTNGFVDPLTQSLDQNDAVRSMNLSLFDQFNGDNTTIVQRLEVENSTMQNKIDRNEDYLLLEQAKSNDGFVQNNFEALNNQEQQENEYDFLDGEFGYYAIQEQKENNEYDLLDVDYV</sequence>
<keyword evidence="17" id="KW-1185">Reference proteome</keyword>
<dbReference type="Proteomes" id="UP001457282">
    <property type="component" value="Unassembled WGS sequence"/>
</dbReference>
<dbReference type="InterPro" id="IPR006447">
    <property type="entry name" value="Myb_dom_plants"/>
</dbReference>